<feature type="compositionally biased region" description="Basic and acidic residues" evidence="2">
    <location>
        <begin position="566"/>
        <end position="587"/>
    </location>
</feature>
<sequence>MVRCTSFKDREHDQLVSSHQNGSVDSDVAGTRGFSSIGFIDKKLSIDYIQNDSRIIEGIDELGSFTHSASDTFTVDGGHGQVFQGMGRSGSAWITKAGRLTNELWTTEDSFERRQGVRASANLSQEDDGAFNNPNNLPSQMSSRNELSTVSPAGTSAFDFTEVFCLSPQSSPQCKSSPRPSWGDRDLPQSIANLRDAINARSRTAATDASGPRSPDTPNIVARLMGLDDLPGEEKSASKHINRGGASIKQEMLQDGLQSFPSPSLALAEKRAEQWNAGRTDSTELCIPSFPDRNASMQAEYHSMSKSIKMIQVDNKAKSATTTTTPRQSRAYGMNSLENLKIPRPAQSRKTGNLAAVNLKQSEQGLPSSSESQDGHHDEIEQRLMQLGLQSSEQERETLKQVLEAMELKGLLKSPHVIRSSEVIKPDHTPPCSSITTSEVDRHAIFNVNRSTGILPRDPLMAKPTMCRGPIMSHNKRKTKSAPIAAKRPFKPVGKSLGLPFSAANQRVSNERAKPRSFSGVKLVSSSQKLQTESKSKDVSVKELANANLTRARTSHVAPASSRVAEQAKTENRRTSSKTKDDLRHTVEGCTRANPFEGSEKSKANISSQRFQDKSVKPKGRMKHRLIIVDKNDNSIPAKTLNDNDAGAFTRGVQHRSEKYECTSGRCRSHLSPQKAIPGDALGAETPPRAINRVRGLRKGECDFDKDVEQFSPVSVLEKQLSDNEACDSPVSEEGCHRKEGEVNDRGPSHGDEERRISPIPMPQLNAIRATFDKAEMANIEKNSPSTSHLRHVIHGSLDVPIDCIYAAQRKEDFMLTTLQVPNDKKDDLEASREALNTELDPAMAHSESEGWRSGSRKCFLSRGSHSIQCDPCMSNISGSINIHRSEPVHERDLSKGETHLYANLGNGGAYDVWSGNEDFCYTQDVLRIYGFVDHAAGRCMEELWSECGGKIENRIYQKLEELWDTMDGEGECTEGLDMGGELYRKSHQAAMRRKLIFDCVGEILDRNFSWSGNLSSNRGYGRSSVAIAVWDDIQQLEHGLSRAEDSMYAMLEQDLLQDPDYRMLTDCRRRMPAQVATVTLELEDDILDLLILETLS</sequence>
<feature type="domain" description="DUF3741" evidence="4">
    <location>
        <begin position="217"/>
        <end position="231"/>
    </location>
</feature>
<dbReference type="OrthoDB" id="1929599at2759"/>
<keyword evidence="6" id="KW-1185">Reference proteome</keyword>
<evidence type="ECO:0000313" key="6">
    <source>
        <dbReference type="Proteomes" id="UP000825935"/>
    </source>
</evidence>
<proteinExistence type="predicted"/>
<feature type="region of interest" description="Disordered" evidence="2">
    <location>
        <begin position="1"/>
        <end position="23"/>
    </location>
</feature>
<feature type="region of interest" description="Disordered" evidence="2">
    <location>
        <begin position="116"/>
        <end position="150"/>
    </location>
</feature>
<dbReference type="InterPro" id="IPR033334">
    <property type="entry name" value="LNG1/2"/>
</dbReference>
<evidence type="ECO:0000313" key="5">
    <source>
        <dbReference type="EMBL" id="KAH7415955.1"/>
    </source>
</evidence>
<dbReference type="InterPro" id="IPR025486">
    <property type="entry name" value="DUF4378"/>
</dbReference>
<dbReference type="GO" id="GO:0051513">
    <property type="term" value="P:regulation of monopolar cell growth"/>
    <property type="evidence" value="ECO:0007669"/>
    <property type="project" value="InterPro"/>
</dbReference>
<feature type="coiled-coil region" evidence="1">
    <location>
        <begin position="377"/>
        <end position="409"/>
    </location>
</feature>
<dbReference type="Proteomes" id="UP000825935">
    <property type="component" value="Chromosome 14"/>
</dbReference>
<evidence type="ECO:0008006" key="7">
    <source>
        <dbReference type="Google" id="ProtNLM"/>
    </source>
</evidence>
<dbReference type="PANTHER" id="PTHR31680:SF4">
    <property type="entry name" value="LONGIFOLIA PROTEIN"/>
    <property type="match status" value="1"/>
</dbReference>
<evidence type="ECO:0000256" key="2">
    <source>
        <dbReference type="SAM" id="MobiDB-lite"/>
    </source>
</evidence>
<dbReference type="Pfam" id="PF14309">
    <property type="entry name" value="DUF4378"/>
    <property type="match status" value="1"/>
</dbReference>
<evidence type="ECO:0000259" key="3">
    <source>
        <dbReference type="Pfam" id="PF14309"/>
    </source>
</evidence>
<dbReference type="InterPro" id="IPR032795">
    <property type="entry name" value="DUF3741-assoc"/>
</dbReference>
<dbReference type="PANTHER" id="PTHR31680">
    <property type="entry name" value="LONGIFOLIA PROTEIN"/>
    <property type="match status" value="1"/>
</dbReference>
<comment type="caution">
    <text evidence="5">The sequence shown here is derived from an EMBL/GenBank/DDBJ whole genome shotgun (WGS) entry which is preliminary data.</text>
</comment>
<feature type="region of interest" description="Disordered" evidence="2">
    <location>
        <begin position="552"/>
        <end position="619"/>
    </location>
</feature>
<protein>
    <recommendedName>
        <fullName evidence="7">DUF4378 domain-containing protein</fullName>
    </recommendedName>
</protein>
<accession>A0A8T2TCQ9</accession>
<dbReference type="Pfam" id="PF14383">
    <property type="entry name" value="VARLMGL"/>
    <property type="match status" value="1"/>
</dbReference>
<reference evidence="5" key="1">
    <citation type="submission" date="2021-08" db="EMBL/GenBank/DDBJ databases">
        <title>WGS assembly of Ceratopteris richardii.</title>
        <authorList>
            <person name="Marchant D.B."/>
            <person name="Chen G."/>
            <person name="Jenkins J."/>
            <person name="Shu S."/>
            <person name="Leebens-Mack J."/>
            <person name="Grimwood J."/>
            <person name="Schmutz J."/>
            <person name="Soltis P."/>
            <person name="Soltis D."/>
            <person name="Chen Z.-H."/>
        </authorList>
    </citation>
    <scope>NUCLEOTIDE SEQUENCE</scope>
    <source>
        <strain evidence="5">Whitten #5841</strain>
        <tissue evidence="5">Leaf</tissue>
    </source>
</reference>
<keyword evidence="1" id="KW-0175">Coiled coil</keyword>
<feature type="compositionally biased region" description="Basic and acidic residues" evidence="2">
    <location>
        <begin position="734"/>
        <end position="757"/>
    </location>
</feature>
<evidence type="ECO:0000259" key="4">
    <source>
        <dbReference type="Pfam" id="PF14383"/>
    </source>
</evidence>
<dbReference type="EMBL" id="CM035419">
    <property type="protein sequence ID" value="KAH7415955.1"/>
    <property type="molecule type" value="Genomic_DNA"/>
</dbReference>
<name>A0A8T2TCQ9_CERRI</name>
<feature type="compositionally biased region" description="Basic and acidic residues" evidence="2">
    <location>
        <begin position="1"/>
        <end position="14"/>
    </location>
</feature>
<gene>
    <name evidence="5" type="ORF">KP509_14G068500</name>
</gene>
<feature type="compositionally biased region" description="Polar residues" evidence="2">
    <location>
        <begin position="132"/>
        <end position="150"/>
    </location>
</feature>
<feature type="region of interest" description="Disordered" evidence="2">
    <location>
        <begin position="722"/>
        <end position="757"/>
    </location>
</feature>
<evidence type="ECO:0000256" key="1">
    <source>
        <dbReference type="SAM" id="Coils"/>
    </source>
</evidence>
<organism evidence="5 6">
    <name type="scientific">Ceratopteris richardii</name>
    <name type="common">Triangle waterfern</name>
    <dbReference type="NCBI Taxonomy" id="49495"/>
    <lineage>
        <taxon>Eukaryota</taxon>
        <taxon>Viridiplantae</taxon>
        <taxon>Streptophyta</taxon>
        <taxon>Embryophyta</taxon>
        <taxon>Tracheophyta</taxon>
        <taxon>Polypodiopsida</taxon>
        <taxon>Polypodiidae</taxon>
        <taxon>Polypodiales</taxon>
        <taxon>Pteridineae</taxon>
        <taxon>Pteridaceae</taxon>
        <taxon>Parkerioideae</taxon>
        <taxon>Ceratopteris</taxon>
    </lineage>
</organism>
<dbReference type="AlphaFoldDB" id="A0A8T2TCQ9"/>
<feature type="domain" description="DUF4378" evidence="3">
    <location>
        <begin position="919"/>
        <end position="1094"/>
    </location>
</feature>